<proteinExistence type="predicted"/>
<evidence type="ECO:0000313" key="1">
    <source>
        <dbReference type="EMBL" id="CAG8613247.1"/>
    </source>
</evidence>
<accession>A0A9N9GJP0</accession>
<name>A0A9N9GJP0_9GLOM</name>
<reference evidence="1" key="1">
    <citation type="submission" date="2021-06" db="EMBL/GenBank/DDBJ databases">
        <authorList>
            <person name="Kallberg Y."/>
            <person name="Tangrot J."/>
            <person name="Rosling A."/>
        </authorList>
    </citation>
    <scope>NUCLEOTIDE SEQUENCE</scope>
    <source>
        <strain evidence="1">CL551</strain>
    </source>
</reference>
<comment type="caution">
    <text evidence="1">The sequence shown here is derived from an EMBL/GenBank/DDBJ whole genome shotgun (WGS) entry which is preliminary data.</text>
</comment>
<dbReference type="Proteomes" id="UP000789342">
    <property type="component" value="Unassembled WGS sequence"/>
</dbReference>
<keyword evidence="2" id="KW-1185">Reference proteome</keyword>
<gene>
    <name evidence="1" type="ORF">AMORRO_LOCUS8321</name>
</gene>
<dbReference type="EMBL" id="CAJVPV010006989">
    <property type="protein sequence ID" value="CAG8613247.1"/>
    <property type="molecule type" value="Genomic_DNA"/>
</dbReference>
<dbReference type="AlphaFoldDB" id="A0A9N9GJP0"/>
<feature type="non-terminal residue" evidence="1">
    <location>
        <position position="75"/>
    </location>
</feature>
<sequence length="75" mass="8849">HIQTDSLFPLTLHTVDFQYFGQTAEFVCRDLLGRRHEELILKTWEDGECCLSNVQEKEGENLKFFWNQVGMVLDE</sequence>
<protein>
    <submittedName>
        <fullName evidence="1">12997_t:CDS:1</fullName>
    </submittedName>
</protein>
<organism evidence="1 2">
    <name type="scientific">Acaulospora morrowiae</name>
    <dbReference type="NCBI Taxonomy" id="94023"/>
    <lineage>
        <taxon>Eukaryota</taxon>
        <taxon>Fungi</taxon>
        <taxon>Fungi incertae sedis</taxon>
        <taxon>Mucoromycota</taxon>
        <taxon>Glomeromycotina</taxon>
        <taxon>Glomeromycetes</taxon>
        <taxon>Diversisporales</taxon>
        <taxon>Acaulosporaceae</taxon>
        <taxon>Acaulospora</taxon>
    </lineage>
</organism>
<evidence type="ECO:0000313" key="2">
    <source>
        <dbReference type="Proteomes" id="UP000789342"/>
    </source>
</evidence>